<keyword evidence="3" id="KW-1185">Reference proteome</keyword>
<dbReference type="RefSeq" id="WP_141137911.1">
    <property type="nucleotide sequence ID" value="NZ_FXYE01000003.1"/>
</dbReference>
<name>A0A238L7G3_9RHOB</name>
<protein>
    <submittedName>
        <fullName evidence="2">Uncharacterized protein</fullName>
    </submittedName>
</protein>
<dbReference type="Gene3D" id="3.30.870.10">
    <property type="entry name" value="Endonuclease Chain A"/>
    <property type="match status" value="1"/>
</dbReference>
<evidence type="ECO:0000313" key="3">
    <source>
        <dbReference type="Proteomes" id="UP000202922"/>
    </source>
</evidence>
<dbReference type="EMBL" id="FXYE01000003">
    <property type="protein sequence ID" value="SMX50948.1"/>
    <property type="molecule type" value="Genomic_DNA"/>
</dbReference>
<accession>A0A238L7G3</accession>
<evidence type="ECO:0000256" key="1">
    <source>
        <dbReference type="SAM" id="MobiDB-lite"/>
    </source>
</evidence>
<dbReference type="OrthoDB" id="7816374at2"/>
<dbReference type="CDD" id="cd00138">
    <property type="entry name" value="PLDc_SF"/>
    <property type="match status" value="1"/>
</dbReference>
<sequence length="688" mass="74758">MAAPHLPLSLVEHAAPPTDMTGHAGWICGFSADADFMEAFVERFTGHGRSARAELGRTFIGLCLDRSQAQIPPGEVPGVLHLPARNDAPPYRLMHAKVALLAFRNPTDESKWALRLLVTTGNWTRQTTEDSIDLVWRLDLAAEDVLARESDDALKQHWTDMAAARDFWRWLRRQYQCRLFEGDAEAGKAQEIQGAAFAELERWTNRLKPRPNATPRFIDTRQQALVAQLASRVKTHAGSQRRNNLVLGSGFWEGGQTAGLPLVPSTVAKALIDASLLTRSAKITLVVESDKCAALAEELVFNSMREAKWSLLRPLKADGDMRRMHAKFLFSANRQADGKGCASAWVYLGSGNLTPAGFLAAPSRGGNLEAGVIMAADGLSWEPAATKSRLTPVGHVLPVDWDAHITDLSALTAGDGPPVRDTRFIAPPVSHLVWKPGETANFLAVPQGEDATGIVILGPSNQALTSNGSGHFLWDGEQPAHVGVRRLDQNDGASTVLVPVLDHYGRLAARPLEPIDLEQAIELLDSFPAVPGGGDTGDDEDPPAPPDTRNSSGAAGRAAPDARYAIRRTMKLIEAIAERQTMVPKADWTIWTQRLQCVLTQLGNLPERGKLGPRRHDVKAPTRGALVEALLPLKINPLSCLREPPFLPDYVKRGSTEFLALNEALSAAEANWDVSEFDGLESRVSDVG</sequence>
<proteinExistence type="predicted"/>
<organism evidence="2 3">
    <name type="scientific">Actibacterium lipolyticum</name>
    <dbReference type="NCBI Taxonomy" id="1524263"/>
    <lineage>
        <taxon>Bacteria</taxon>
        <taxon>Pseudomonadati</taxon>
        <taxon>Pseudomonadota</taxon>
        <taxon>Alphaproteobacteria</taxon>
        <taxon>Rhodobacterales</taxon>
        <taxon>Roseobacteraceae</taxon>
        <taxon>Actibacterium</taxon>
    </lineage>
</organism>
<reference evidence="3" key="1">
    <citation type="submission" date="2017-05" db="EMBL/GenBank/DDBJ databases">
        <authorList>
            <person name="Rodrigo-Torres L."/>
            <person name="Arahal R. D."/>
            <person name="Lucena T."/>
        </authorList>
    </citation>
    <scope>NUCLEOTIDE SEQUENCE [LARGE SCALE GENOMIC DNA]</scope>
    <source>
        <strain evidence="3">CECT 8621</strain>
    </source>
</reference>
<gene>
    <name evidence="2" type="ORF">COL8621_03478</name>
</gene>
<evidence type="ECO:0000313" key="2">
    <source>
        <dbReference type="EMBL" id="SMX50948.1"/>
    </source>
</evidence>
<feature type="region of interest" description="Disordered" evidence="1">
    <location>
        <begin position="527"/>
        <end position="560"/>
    </location>
</feature>
<dbReference type="Proteomes" id="UP000202922">
    <property type="component" value="Unassembled WGS sequence"/>
</dbReference>
<dbReference type="AlphaFoldDB" id="A0A238L7G3"/>